<sequence length="54" mass="6209">MQNRTRAERVDGDIAETTEFDRYADYEDDGALVICDRRNARAWLKSDATTTVEP</sequence>
<dbReference type="Pfam" id="PF24018">
    <property type="entry name" value="DUF7331"/>
    <property type="match status" value="1"/>
</dbReference>
<dbReference type="RefSeq" id="WP_166033624.1">
    <property type="nucleotide sequence ID" value="NZ_CP034145.1"/>
</dbReference>
<comment type="caution">
    <text evidence="1">The sequence shown here is derived from an EMBL/GenBank/DDBJ whole genome shotgun (WGS) entry which is preliminary data.</text>
</comment>
<accession>A0A3M0DPZ5</accession>
<organism evidence="1 2">
    <name type="scientific">Haloplanus aerogenes</name>
    <dbReference type="NCBI Taxonomy" id="660522"/>
    <lineage>
        <taxon>Archaea</taxon>
        <taxon>Methanobacteriati</taxon>
        <taxon>Methanobacteriota</taxon>
        <taxon>Stenosarchaea group</taxon>
        <taxon>Halobacteria</taxon>
        <taxon>Halobacteriales</taxon>
        <taxon>Haloferacaceae</taxon>
        <taxon>Haloplanus</taxon>
    </lineage>
</organism>
<proteinExistence type="predicted"/>
<name>A0A3M0DPZ5_9EURY</name>
<evidence type="ECO:0000313" key="1">
    <source>
        <dbReference type="EMBL" id="RMB23792.1"/>
    </source>
</evidence>
<reference evidence="1 2" key="1">
    <citation type="journal article" date="2015" name="Stand. Genomic Sci.">
        <title>Genomic Encyclopedia of Bacterial and Archaeal Type Strains, Phase III: the genomes of soil and plant-associated and newly described type strains.</title>
        <authorList>
            <person name="Whitman W.B."/>
            <person name="Woyke T."/>
            <person name="Klenk H.P."/>
            <person name="Zhou Y."/>
            <person name="Lilburn T.G."/>
            <person name="Beck B.J."/>
            <person name="De Vos P."/>
            <person name="Vandamme P."/>
            <person name="Eisen J.A."/>
            <person name="Garrity G."/>
            <person name="Hugenholtz P."/>
            <person name="Kyrpides N.C."/>
        </authorList>
    </citation>
    <scope>NUCLEOTIDE SEQUENCE [LARGE SCALE GENOMIC DNA]</scope>
    <source>
        <strain evidence="1 2">CGMCC 1.10124</strain>
    </source>
</reference>
<dbReference type="InterPro" id="IPR055755">
    <property type="entry name" value="DUF7331"/>
</dbReference>
<dbReference type="OrthoDB" id="204329at2157"/>
<evidence type="ECO:0000313" key="2">
    <source>
        <dbReference type="Proteomes" id="UP000277326"/>
    </source>
</evidence>
<protein>
    <submittedName>
        <fullName evidence="1">Uncharacterized protein</fullName>
    </submittedName>
</protein>
<gene>
    <name evidence="1" type="ORF">ATH50_1022</name>
</gene>
<dbReference type="Proteomes" id="UP000277326">
    <property type="component" value="Unassembled WGS sequence"/>
</dbReference>
<dbReference type="AlphaFoldDB" id="A0A3M0DPZ5"/>
<dbReference type="EMBL" id="REFS01000002">
    <property type="protein sequence ID" value="RMB23792.1"/>
    <property type="molecule type" value="Genomic_DNA"/>
</dbReference>
<dbReference type="GeneID" id="44638244"/>